<feature type="coiled-coil region" evidence="1">
    <location>
        <begin position="48"/>
        <end position="82"/>
    </location>
</feature>
<reference evidence="2 3" key="1">
    <citation type="submission" date="2018-04" db="EMBL/GenBank/DDBJ databases">
        <title>Genomic Encyclopedia of Archaeal and Bacterial Type Strains, Phase II (KMG-II): from individual species to whole genera.</title>
        <authorList>
            <person name="Goeker M."/>
        </authorList>
    </citation>
    <scope>NUCLEOTIDE SEQUENCE [LARGE SCALE GENOMIC DNA]</scope>
    <source>
        <strain evidence="2 3">DSM 45787</strain>
    </source>
</reference>
<dbReference type="Proteomes" id="UP000244240">
    <property type="component" value="Unassembled WGS sequence"/>
</dbReference>
<dbReference type="Pfam" id="PF11382">
    <property type="entry name" value="MctB"/>
    <property type="match status" value="1"/>
</dbReference>
<evidence type="ECO:0000256" key="1">
    <source>
        <dbReference type="SAM" id="Coils"/>
    </source>
</evidence>
<dbReference type="EMBL" id="QBKR01000031">
    <property type="protein sequence ID" value="PTX52188.1"/>
    <property type="molecule type" value="Genomic_DNA"/>
</dbReference>
<dbReference type="AlphaFoldDB" id="A0A2T6B831"/>
<keyword evidence="1" id="KW-0175">Coiled coil</keyword>
<dbReference type="InterPro" id="IPR021522">
    <property type="entry name" value="MctB"/>
</dbReference>
<gene>
    <name evidence="2" type="ORF">C8P63_1314</name>
</gene>
<organism evidence="2 3">
    <name type="scientific">Melghirimyces profundicolus</name>
    <dbReference type="NCBI Taxonomy" id="1242148"/>
    <lineage>
        <taxon>Bacteria</taxon>
        <taxon>Bacillati</taxon>
        <taxon>Bacillota</taxon>
        <taxon>Bacilli</taxon>
        <taxon>Bacillales</taxon>
        <taxon>Thermoactinomycetaceae</taxon>
        <taxon>Melghirimyces</taxon>
    </lineage>
</organism>
<protein>
    <submittedName>
        <fullName evidence="2">Copper transport outer membrane protein MctB</fullName>
    </submittedName>
</protein>
<dbReference type="GO" id="GO:0055070">
    <property type="term" value="P:copper ion homeostasis"/>
    <property type="evidence" value="ECO:0007669"/>
    <property type="project" value="InterPro"/>
</dbReference>
<sequence>MISTRMFLIWISAVFLSLGIGILLGGIGGQPWLKQMERDLVGRLEARIDQASTESGQLRKTLQQQERRMQRLKKQNESLFHEAVRGRLKGRHVLVFGGSEREAEELEQAIRMADGTADRPTRFPALPNRYDAIILLNDPLLKNPRLKGMAKEIRMSYTGPLILKRTRSDQPVFAEAGRRLYFFRGPFMGEPVQTSQLIDLIENVTNPGSEAAS</sequence>
<accession>A0A2T6B831</accession>
<evidence type="ECO:0000313" key="2">
    <source>
        <dbReference type="EMBL" id="PTX52188.1"/>
    </source>
</evidence>
<dbReference type="RefSeq" id="WP_108025934.1">
    <property type="nucleotide sequence ID" value="NZ_QBKR01000031.1"/>
</dbReference>
<name>A0A2T6B831_9BACL</name>
<comment type="caution">
    <text evidence="2">The sequence shown here is derived from an EMBL/GenBank/DDBJ whole genome shotgun (WGS) entry which is preliminary data.</text>
</comment>
<dbReference type="OrthoDB" id="2988017at2"/>
<keyword evidence="3" id="KW-1185">Reference proteome</keyword>
<evidence type="ECO:0000313" key="3">
    <source>
        <dbReference type="Proteomes" id="UP000244240"/>
    </source>
</evidence>
<dbReference type="GO" id="GO:0016020">
    <property type="term" value="C:membrane"/>
    <property type="evidence" value="ECO:0007669"/>
    <property type="project" value="InterPro"/>
</dbReference>
<proteinExistence type="predicted"/>